<organism evidence="2 3">
    <name type="scientific">Allacma fusca</name>
    <dbReference type="NCBI Taxonomy" id="39272"/>
    <lineage>
        <taxon>Eukaryota</taxon>
        <taxon>Metazoa</taxon>
        <taxon>Ecdysozoa</taxon>
        <taxon>Arthropoda</taxon>
        <taxon>Hexapoda</taxon>
        <taxon>Collembola</taxon>
        <taxon>Symphypleona</taxon>
        <taxon>Sminthuridae</taxon>
        <taxon>Allacma</taxon>
    </lineage>
</organism>
<gene>
    <name evidence="2" type="ORF">AFUS01_LOCUS12613</name>
</gene>
<evidence type="ECO:0000313" key="3">
    <source>
        <dbReference type="Proteomes" id="UP000708208"/>
    </source>
</evidence>
<dbReference type="Proteomes" id="UP000708208">
    <property type="component" value="Unassembled WGS sequence"/>
</dbReference>
<comment type="caution">
    <text evidence="2">The sequence shown here is derived from an EMBL/GenBank/DDBJ whole genome shotgun (WGS) entry which is preliminary data.</text>
</comment>
<proteinExistence type="predicted"/>
<name>A0A8J2NYD1_9HEXA</name>
<evidence type="ECO:0000256" key="1">
    <source>
        <dbReference type="SAM" id="MobiDB-lite"/>
    </source>
</evidence>
<keyword evidence="3" id="KW-1185">Reference proteome</keyword>
<evidence type="ECO:0000313" key="2">
    <source>
        <dbReference type="EMBL" id="CAG7723528.1"/>
    </source>
</evidence>
<dbReference type="EMBL" id="CAJVCH010099983">
    <property type="protein sequence ID" value="CAG7723528.1"/>
    <property type="molecule type" value="Genomic_DNA"/>
</dbReference>
<dbReference type="AlphaFoldDB" id="A0A8J2NYD1"/>
<feature type="non-terminal residue" evidence="2">
    <location>
        <position position="52"/>
    </location>
</feature>
<feature type="region of interest" description="Disordered" evidence="1">
    <location>
        <begin position="1"/>
        <end position="25"/>
    </location>
</feature>
<protein>
    <submittedName>
        <fullName evidence="2">Uncharacterized protein</fullName>
    </submittedName>
</protein>
<accession>A0A8J2NYD1</accession>
<sequence length="52" mass="6358">MAAKEDKLRQEMKKEREDLERKAEAQAARLRAEAIARDEANRRRYEEEQRKR</sequence>
<reference evidence="2" key="1">
    <citation type="submission" date="2021-06" db="EMBL/GenBank/DDBJ databases">
        <authorList>
            <person name="Hodson N. C."/>
            <person name="Mongue J. A."/>
            <person name="Jaron S. K."/>
        </authorList>
    </citation>
    <scope>NUCLEOTIDE SEQUENCE</scope>
</reference>
<feature type="region of interest" description="Disordered" evidence="1">
    <location>
        <begin position="33"/>
        <end position="52"/>
    </location>
</feature>